<comment type="similarity">
    <text evidence="1">Belongs to the iron/ascorbate-dependent oxidoreductase family.</text>
</comment>
<accession>A0ABR0N0H9</accession>
<organism evidence="6 7">
    <name type="scientific">Gossypium arboreum</name>
    <name type="common">Tree cotton</name>
    <name type="synonym">Gossypium nanking</name>
    <dbReference type="NCBI Taxonomy" id="29729"/>
    <lineage>
        <taxon>Eukaryota</taxon>
        <taxon>Viridiplantae</taxon>
        <taxon>Streptophyta</taxon>
        <taxon>Embryophyta</taxon>
        <taxon>Tracheophyta</taxon>
        <taxon>Spermatophyta</taxon>
        <taxon>Magnoliopsida</taxon>
        <taxon>eudicotyledons</taxon>
        <taxon>Gunneridae</taxon>
        <taxon>Pentapetalae</taxon>
        <taxon>rosids</taxon>
        <taxon>malvids</taxon>
        <taxon>Malvales</taxon>
        <taxon>Malvaceae</taxon>
        <taxon>Malvoideae</taxon>
        <taxon>Gossypium</taxon>
    </lineage>
</organism>
<reference evidence="6 7" key="1">
    <citation type="submission" date="2023-03" db="EMBL/GenBank/DDBJ databases">
        <title>WGS of Gossypium arboreum.</title>
        <authorList>
            <person name="Yu D."/>
        </authorList>
    </citation>
    <scope>NUCLEOTIDE SEQUENCE [LARGE SCALE GENOMIC DNA]</scope>
    <source>
        <tissue evidence="6">Leaf</tissue>
    </source>
</reference>
<dbReference type="PANTHER" id="PTHR10209:SF714">
    <property type="entry name" value="1-AMINOCYCLOPROPANE-1-CARBOXYLATE OXIDASE HOMOLOG 11-RELATED"/>
    <property type="match status" value="1"/>
</dbReference>
<protein>
    <recommendedName>
        <fullName evidence="5">Fe2OG dioxygenase domain-containing protein</fullName>
    </recommendedName>
</protein>
<dbReference type="PROSITE" id="PS51471">
    <property type="entry name" value="FE2OG_OXY"/>
    <property type="match status" value="1"/>
</dbReference>
<keyword evidence="2" id="KW-0479">Metal-binding</keyword>
<dbReference type="InterPro" id="IPR044861">
    <property type="entry name" value="IPNS-like_FE2OG_OXY"/>
</dbReference>
<name>A0ABR0N0H9_GOSAR</name>
<proteinExistence type="inferred from homology"/>
<comment type="caution">
    <text evidence="6">The sequence shown here is derived from an EMBL/GenBank/DDBJ whole genome shotgun (WGS) entry which is preliminary data.</text>
</comment>
<evidence type="ECO:0000313" key="6">
    <source>
        <dbReference type="EMBL" id="KAK5783996.1"/>
    </source>
</evidence>
<dbReference type="InterPro" id="IPR027443">
    <property type="entry name" value="IPNS-like_sf"/>
</dbReference>
<dbReference type="PANTHER" id="PTHR10209">
    <property type="entry name" value="OXIDOREDUCTASE, 2OG-FE II OXYGENASE FAMILY PROTEIN"/>
    <property type="match status" value="1"/>
</dbReference>
<dbReference type="SUPFAM" id="SSF51197">
    <property type="entry name" value="Clavaminate synthase-like"/>
    <property type="match status" value="1"/>
</dbReference>
<evidence type="ECO:0000256" key="1">
    <source>
        <dbReference type="ARBA" id="ARBA00008056"/>
    </source>
</evidence>
<dbReference type="Proteomes" id="UP001358586">
    <property type="component" value="Chromosome 11"/>
</dbReference>
<gene>
    <name evidence="6" type="ORF">PVK06_038514</name>
</gene>
<sequence length="139" mass="15673">MCRDTMTEYLKHIMQLKETISGLLSDALGLTPDFLEKIECLNSASTSFIYYPACPEPDLTFGLGKHTDPNFLTLLLQDEIGGLQVLQQNKWVDVPTVKGAVMANLGDLMQVLPDDLLILIKCKFINKTKIRFKTLMICY</sequence>
<evidence type="ECO:0000256" key="2">
    <source>
        <dbReference type="ARBA" id="ARBA00022723"/>
    </source>
</evidence>
<evidence type="ECO:0000259" key="5">
    <source>
        <dbReference type="PROSITE" id="PS51471"/>
    </source>
</evidence>
<evidence type="ECO:0000313" key="7">
    <source>
        <dbReference type="Proteomes" id="UP001358586"/>
    </source>
</evidence>
<evidence type="ECO:0000256" key="4">
    <source>
        <dbReference type="ARBA" id="ARBA00023004"/>
    </source>
</evidence>
<dbReference type="Pfam" id="PF03171">
    <property type="entry name" value="2OG-FeII_Oxy"/>
    <property type="match status" value="1"/>
</dbReference>
<feature type="domain" description="Fe2OG dioxygenase" evidence="5">
    <location>
        <begin position="40"/>
        <end position="139"/>
    </location>
</feature>
<keyword evidence="3" id="KW-0560">Oxidoreductase</keyword>
<dbReference type="Gene3D" id="2.60.120.330">
    <property type="entry name" value="B-lactam Antibiotic, Isopenicillin N Synthase, Chain"/>
    <property type="match status" value="1"/>
</dbReference>
<evidence type="ECO:0000256" key="3">
    <source>
        <dbReference type="ARBA" id="ARBA00023002"/>
    </source>
</evidence>
<keyword evidence="4" id="KW-0408">Iron</keyword>
<dbReference type="InterPro" id="IPR005123">
    <property type="entry name" value="Oxoglu/Fe-dep_dioxygenase_dom"/>
</dbReference>
<keyword evidence="7" id="KW-1185">Reference proteome</keyword>
<dbReference type="EMBL" id="JARKNE010000011">
    <property type="protein sequence ID" value="KAK5783996.1"/>
    <property type="molecule type" value="Genomic_DNA"/>
</dbReference>